<dbReference type="EMBL" id="JBHUDX010000105">
    <property type="protein sequence ID" value="MFD1662829.1"/>
    <property type="molecule type" value="Genomic_DNA"/>
</dbReference>
<proteinExistence type="predicted"/>
<evidence type="ECO:0000313" key="3">
    <source>
        <dbReference type="Proteomes" id="UP001597261"/>
    </source>
</evidence>
<comment type="caution">
    <text evidence="2">The sequence shown here is derived from an EMBL/GenBank/DDBJ whole genome shotgun (WGS) entry which is preliminary data.</text>
</comment>
<gene>
    <name evidence="2" type="ORF">ACFSL4_32845</name>
</gene>
<reference evidence="3" key="1">
    <citation type="journal article" date="2019" name="Int. J. Syst. Evol. Microbiol.">
        <title>The Global Catalogue of Microorganisms (GCM) 10K type strain sequencing project: providing services to taxonomists for standard genome sequencing and annotation.</title>
        <authorList>
            <consortium name="The Broad Institute Genomics Platform"/>
            <consortium name="The Broad Institute Genome Sequencing Center for Infectious Disease"/>
            <person name="Wu L."/>
            <person name="Ma J."/>
        </authorList>
    </citation>
    <scope>NUCLEOTIDE SEQUENCE [LARGE SCALE GENOMIC DNA]</scope>
    <source>
        <strain evidence="3">CGMCC 1.12470</strain>
    </source>
</reference>
<sequence length="106" mass="10821">MSARPAYTVLVALFTDGDGGLTIALRTVRSPVIPPAAFGTPLSLTLLLLLPPFPLAGFVIAVTPAPYPAAAIGGCAVLQTLALVVTFVRLRSAPVLRGTVDPSRAA</sequence>
<protein>
    <submittedName>
        <fullName evidence="2">Uncharacterized protein</fullName>
    </submittedName>
</protein>
<keyword evidence="1" id="KW-0472">Membrane</keyword>
<feature type="transmembrane region" description="Helical" evidence="1">
    <location>
        <begin position="37"/>
        <end position="61"/>
    </location>
</feature>
<name>A0ABW4J1W5_9ACTN</name>
<accession>A0ABW4J1W5</accession>
<evidence type="ECO:0000256" key="1">
    <source>
        <dbReference type="SAM" id="Phobius"/>
    </source>
</evidence>
<feature type="transmembrane region" description="Helical" evidence="1">
    <location>
        <begin position="67"/>
        <end position="88"/>
    </location>
</feature>
<keyword evidence="1" id="KW-1133">Transmembrane helix</keyword>
<dbReference type="RefSeq" id="WP_381091138.1">
    <property type="nucleotide sequence ID" value="NZ_JBHUDX010000105.1"/>
</dbReference>
<keyword evidence="1" id="KW-0812">Transmembrane</keyword>
<organism evidence="2 3">
    <name type="scientific">Streptomyces caeni</name>
    <dbReference type="NCBI Taxonomy" id="2307231"/>
    <lineage>
        <taxon>Bacteria</taxon>
        <taxon>Bacillati</taxon>
        <taxon>Actinomycetota</taxon>
        <taxon>Actinomycetes</taxon>
        <taxon>Kitasatosporales</taxon>
        <taxon>Streptomycetaceae</taxon>
        <taxon>Streptomyces</taxon>
    </lineage>
</organism>
<keyword evidence="3" id="KW-1185">Reference proteome</keyword>
<evidence type="ECO:0000313" key="2">
    <source>
        <dbReference type="EMBL" id="MFD1662829.1"/>
    </source>
</evidence>
<dbReference type="Proteomes" id="UP001597261">
    <property type="component" value="Unassembled WGS sequence"/>
</dbReference>